<dbReference type="Proteomes" id="UP000323067">
    <property type="component" value="Chromosome ii"/>
</dbReference>
<evidence type="ECO:0000313" key="2">
    <source>
        <dbReference type="Proteomes" id="UP000323067"/>
    </source>
</evidence>
<dbReference type="AlphaFoldDB" id="A0A2H4SU23"/>
<evidence type="ECO:0000313" key="1">
    <source>
        <dbReference type="EMBL" id="ATY66612.1"/>
    </source>
</evidence>
<dbReference type="EMBL" id="CP023327">
    <property type="protein sequence ID" value="ATY66612.1"/>
    <property type="molecule type" value="Genomic_DNA"/>
</dbReference>
<name>A0A2H4SU23_CORMI</name>
<gene>
    <name evidence="1" type="ORF">A9K55_001154</name>
</gene>
<accession>A0A2H4SU23</accession>
<reference evidence="1 2" key="1">
    <citation type="journal article" date="2017" name="BMC Genomics">
        <title>Chromosome level assembly and secondary metabolite potential of the parasitic fungus Cordyceps militaris.</title>
        <authorList>
            <person name="Kramer G.J."/>
            <person name="Nodwell J.R."/>
        </authorList>
    </citation>
    <scope>NUCLEOTIDE SEQUENCE [LARGE SCALE GENOMIC DNA]</scope>
    <source>
        <strain evidence="1 2">ATCC 34164</strain>
    </source>
</reference>
<sequence length="149" mass="16543">MAQIPLDLLRENDRVLTTKHPQDLPRRLLGRHVVSRAVYDIAHPYSALDESWVHRDSDTSLATYCATLVSQALGCLESSRGTAEQLVQDAGYDADSATTLLNYVYLKQRASGDGLKQRRILGISDPPNVESINRLGGVHFVAVPSHHRR</sequence>
<proteinExistence type="predicted"/>
<organism evidence="1 2">
    <name type="scientific">Cordyceps militaris</name>
    <name type="common">Caterpillar fungus</name>
    <name type="synonym">Clavaria militaris</name>
    <dbReference type="NCBI Taxonomy" id="73501"/>
    <lineage>
        <taxon>Eukaryota</taxon>
        <taxon>Fungi</taxon>
        <taxon>Dikarya</taxon>
        <taxon>Ascomycota</taxon>
        <taxon>Pezizomycotina</taxon>
        <taxon>Sordariomycetes</taxon>
        <taxon>Hypocreomycetidae</taxon>
        <taxon>Hypocreales</taxon>
        <taxon>Cordycipitaceae</taxon>
        <taxon>Cordyceps</taxon>
    </lineage>
</organism>
<dbReference type="VEuPathDB" id="FungiDB:A9K55_001154"/>
<protein>
    <submittedName>
        <fullName evidence="1">Peptidase S28</fullName>
    </submittedName>
</protein>